<dbReference type="InterPro" id="IPR041546">
    <property type="entry name" value="ClpA/ClpB_AAA_lid"/>
</dbReference>
<dbReference type="EMBL" id="JBBKZT010000002">
    <property type="protein sequence ID" value="MEJ8846207.1"/>
    <property type="molecule type" value="Genomic_DNA"/>
</dbReference>
<dbReference type="Gene3D" id="1.10.8.60">
    <property type="match status" value="1"/>
</dbReference>
<evidence type="ECO:0000256" key="3">
    <source>
        <dbReference type="ARBA" id="ARBA00022741"/>
    </source>
</evidence>
<dbReference type="InterPro" id="IPR003959">
    <property type="entry name" value="ATPase_AAA_core"/>
</dbReference>
<keyword evidence="5" id="KW-0143">Chaperone</keyword>
<comment type="caution">
    <text evidence="11">The sequence shown here is derived from an EMBL/GenBank/DDBJ whole genome shotgun (WGS) entry which is preliminary data.</text>
</comment>
<evidence type="ECO:0000256" key="9">
    <source>
        <dbReference type="SAM" id="MobiDB-lite"/>
    </source>
</evidence>
<dbReference type="InterPro" id="IPR019489">
    <property type="entry name" value="Clp_ATPase_C"/>
</dbReference>
<dbReference type="InterPro" id="IPR017729">
    <property type="entry name" value="ATPase_T6SS_ClpV1"/>
</dbReference>
<dbReference type="Pfam" id="PF10431">
    <property type="entry name" value="ClpB_D2-small"/>
    <property type="match status" value="1"/>
</dbReference>
<dbReference type="NCBIfam" id="TIGR03345">
    <property type="entry name" value="VI_ClpV1"/>
    <property type="match status" value="1"/>
</dbReference>
<dbReference type="Gene3D" id="1.10.1780.10">
    <property type="entry name" value="Clp, N-terminal domain"/>
    <property type="match status" value="1"/>
</dbReference>
<dbReference type="SUPFAM" id="SSF52540">
    <property type="entry name" value="P-loop containing nucleoside triphosphate hydrolases"/>
    <property type="match status" value="2"/>
</dbReference>
<dbReference type="InterPro" id="IPR050130">
    <property type="entry name" value="ClpA_ClpB"/>
</dbReference>
<keyword evidence="3" id="KW-0547">Nucleotide-binding</keyword>
<dbReference type="SMART" id="SM00382">
    <property type="entry name" value="AAA"/>
    <property type="match status" value="2"/>
</dbReference>
<feature type="region of interest" description="Disordered" evidence="9">
    <location>
        <begin position="509"/>
        <end position="550"/>
    </location>
</feature>
<evidence type="ECO:0000256" key="7">
    <source>
        <dbReference type="PROSITE-ProRule" id="PRU01251"/>
    </source>
</evidence>
<dbReference type="Proteomes" id="UP001385892">
    <property type="component" value="Unassembled WGS sequence"/>
</dbReference>
<dbReference type="PROSITE" id="PS51903">
    <property type="entry name" value="CLP_R"/>
    <property type="match status" value="1"/>
</dbReference>
<feature type="compositionally biased region" description="Basic and acidic residues" evidence="9">
    <location>
        <begin position="520"/>
        <end position="530"/>
    </location>
</feature>
<protein>
    <submittedName>
        <fullName evidence="11">Type VI secretion system ATPase TssH</fullName>
    </submittedName>
</protein>
<accession>A0ABU8WFC2</accession>
<dbReference type="InterPro" id="IPR027417">
    <property type="entry name" value="P-loop_NTPase"/>
</dbReference>
<dbReference type="RefSeq" id="WP_340341350.1">
    <property type="nucleotide sequence ID" value="NZ_JBBKZT010000002.1"/>
</dbReference>
<proteinExistence type="inferred from homology"/>
<dbReference type="PROSITE" id="PS00870">
    <property type="entry name" value="CLPAB_1"/>
    <property type="match status" value="1"/>
</dbReference>
<comment type="function">
    <text evidence="6">Part of a stress-induced multi-chaperone system, it is involved in the recovery of the cell from heat-induced damage, in cooperation with DnaK, DnaJ and GrpE. Acts before DnaK, in the processing of protein aggregates. Protein binding stimulates the ATPase activity; ATP hydrolysis unfolds the denatured protein aggregates, which probably helps expose new hydrophobic binding sites on the surface of ClpB-bound aggregates, contributing to the solubilization and refolding of denatured protein aggregates by DnaK.</text>
</comment>
<dbReference type="PANTHER" id="PTHR11638">
    <property type="entry name" value="ATP-DEPENDENT CLP PROTEASE"/>
    <property type="match status" value="1"/>
</dbReference>
<dbReference type="Gene3D" id="3.40.50.300">
    <property type="entry name" value="P-loop containing nucleotide triphosphate hydrolases"/>
    <property type="match status" value="3"/>
</dbReference>
<evidence type="ECO:0000256" key="2">
    <source>
        <dbReference type="ARBA" id="ARBA00022737"/>
    </source>
</evidence>
<dbReference type="Pfam" id="PF00004">
    <property type="entry name" value="AAA"/>
    <property type="match status" value="1"/>
</dbReference>
<evidence type="ECO:0000256" key="6">
    <source>
        <dbReference type="ARBA" id="ARBA00025613"/>
    </source>
</evidence>
<evidence type="ECO:0000313" key="11">
    <source>
        <dbReference type="EMBL" id="MEJ8846207.1"/>
    </source>
</evidence>
<dbReference type="SUPFAM" id="SSF81923">
    <property type="entry name" value="Double Clp-N motif"/>
    <property type="match status" value="1"/>
</dbReference>
<organism evidence="11 12">
    <name type="scientific">Variovorax rhizosphaerae</name>
    <dbReference type="NCBI Taxonomy" id="1836200"/>
    <lineage>
        <taxon>Bacteria</taxon>
        <taxon>Pseudomonadati</taxon>
        <taxon>Pseudomonadota</taxon>
        <taxon>Betaproteobacteria</taxon>
        <taxon>Burkholderiales</taxon>
        <taxon>Comamonadaceae</taxon>
        <taxon>Variovorax</taxon>
    </lineage>
</organism>
<evidence type="ECO:0000259" key="10">
    <source>
        <dbReference type="PROSITE" id="PS51903"/>
    </source>
</evidence>
<dbReference type="Pfam" id="PF07724">
    <property type="entry name" value="AAA_2"/>
    <property type="match status" value="1"/>
</dbReference>
<sequence length="910" mass="98403">MSTSLKTLITKLNPSARAATERAANLCLSRGHYEVDLEHLFLALLEQPGSDIARVVRANRISATALQSDLEREIGTFKNGNTRTPVFSTYLQKLFQHAWLLASLDAHVTAIRSGHLLLALLTEPDLSQLAQRGSPLFAKIRLEDLKHEFDKITDGSDEAADASAARSSVHAPTTETEAGAQPGKTPALDQFTTNLTQRARDGALDPVIGRDAEIRQVVDILMRRRQNNPILTGEAGVGKTAVVEGLALRIAANDVPKVLQGVEVHTLDMGLLQAGASVKGEFENRLKNVIAEVKKSPHPIILFIDEAHTMIGAGGQAGQNDAANLLKPALARGELRTIAATTWGEYKKYFEKDAALARRFQVVKVEEPSETLASAMLRGIVPLMEKHFNIRVLDEAITEAVRLSHRYISGRQLPDKAVGVLDTACAKVALGQSATPALIEEARKAIDRLDVETAALNRDTVAGGRHEARLAELAEQKAAAQASLVDYEAKLKKEGELVERIRALRAEREAAPAASAPVDATEKAAEKAAEKTTAPKSSARGKKTAAGAAPSQMDALLTELRALQGETPMVPLQVDGHVVAEIVSAWTGIPLGRMVKDEIRTVRNLDKLLAERVIGQDHALAAVAQRVRTASARLEDPNKPRGVFMFVGPSGVGKTETALALADILYGGEKKLITINMSEYQEAHSVSGLKGSPPGYVGYGEGGVLTEAVRRAPYSVVLLDEVEKAHPDVMEMFFQVFDKGMMDDAEGREIDFRNTLIILTSNIGSPQIMQACLNKSGDELPAPDALADALRPALMKSFKPAFLGRLKVAPFYPITDEVLVQIIELKLGRIRDRIAVNHKAVFEWDESLVEAVLARCTEVDSGARNVDHILNGTLLPEIAEAVLTRMADEAQIGKIKVSSAKNGDFKYKIA</sequence>
<dbReference type="InterPro" id="IPR018368">
    <property type="entry name" value="ClpA/B_CS1"/>
</dbReference>
<keyword evidence="2 7" id="KW-0677">Repeat</keyword>
<evidence type="ECO:0000256" key="8">
    <source>
        <dbReference type="SAM" id="Coils"/>
    </source>
</evidence>
<gene>
    <name evidence="11" type="primary">tssH</name>
    <name evidence="11" type="synonym">clpV</name>
    <name evidence="11" type="ORF">WKW82_06090</name>
</gene>
<feature type="compositionally biased region" description="Low complexity" evidence="9">
    <location>
        <begin position="161"/>
        <end position="171"/>
    </location>
</feature>
<feature type="coiled-coil region" evidence="8">
    <location>
        <begin position="439"/>
        <end position="490"/>
    </location>
</feature>
<feature type="region of interest" description="Disordered" evidence="9">
    <location>
        <begin position="154"/>
        <end position="187"/>
    </location>
</feature>
<keyword evidence="12" id="KW-1185">Reference proteome</keyword>
<dbReference type="InterPro" id="IPR004176">
    <property type="entry name" value="Clp_R_N"/>
</dbReference>
<dbReference type="PRINTS" id="PR00300">
    <property type="entry name" value="CLPPROTEASEA"/>
</dbReference>
<dbReference type="InterPro" id="IPR003593">
    <property type="entry name" value="AAA+_ATPase"/>
</dbReference>
<evidence type="ECO:0000313" key="12">
    <source>
        <dbReference type="Proteomes" id="UP001385892"/>
    </source>
</evidence>
<evidence type="ECO:0000256" key="4">
    <source>
        <dbReference type="ARBA" id="ARBA00022840"/>
    </source>
</evidence>
<comment type="similarity">
    <text evidence="1">Belongs to the ClpA/ClpB family.</text>
</comment>
<dbReference type="CDD" id="cd00009">
    <property type="entry name" value="AAA"/>
    <property type="match status" value="1"/>
</dbReference>
<evidence type="ECO:0000256" key="5">
    <source>
        <dbReference type="ARBA" id="ARBA00023186"/>
    </source>
</evidence>
<dbReference type="Pfam" id="PF02861">
    <property type="entry name" value="Clp_N"/>
    <property type="match status" value="1"/>
</dbReference>
<dbReference type="CDD" id="cd19499">
    <property type="entry name" value="RecA-like_ClpB_Hsp104-like"/>
    <property type="match status" value="1"/>
</dbReference>
<dbReference type="InterPro" id="IPR001270">
    <property type="entry name" value="ClpA/B"/>
</dbReference>
<reference evidence="11 12" key="1">
    <citation type="submission" date="2024-03" db="EMBL/GenBank/DDBJ databases">
        <title>Novel species of the genus Variovorax.</title>
        <authorList>
            <person name="Liu Q."/>
            <person name="Xin Y.-H."/>
        </authorList>
    </citation>
    <scope>NUCLEOTIDE SEQUENCE [LARGE SCALE GENOMIC DNA]</scope>
    <source>
        <strain evidence="11 12">KACC 18900</strain>
    </source>
</reference>
<dbReference type="PANTHER" id="PTHR11638:SF184">
    <property type="entry name" value="ATPASE WITH CHAPERONE ACTIVITY"/>
    <property type="match status" value="1"/>
</dbReference>
<name>A0ABU8WFC2_9BURK</name>
<keyword evidence="4" id="KW-0067">ATP-binding</keyword>
<keyword evidence="8" id="KW-0175">Coiled coil</keyword>
<dbReference type="Pfam" id="PF17871">
    <property type="entry name" value="AAA_lid_9"/>
    <property type="match status" value="1"/>
</dbReference>
<feature type="domain" description="Clp R" evidence="10">
    <location>
        <begin position="9"/>
        <end position="150"/>
    </location>
</feature>
<dbReference type="SMART" id="SM01086">
    <property type="entry name" value="ClpB_D2-small"/>
    <property type="match status" value="1"/>
</dbReference>
<evidence type="ECO:0000256" key="1">
    <source>
        <dbReference type="ARBA" id="ARBA00008675"/>
    </source>
</evidence>
<dbReference type="InterPro" id="IPR036628">
    <property type="entry name" value="Clp_N_dom_sf"/>
</dbReference>